<dbReference type="Gene3D" id="2.40.10.340">
    <property type="entry name" value="Rod shape-determining protein MreC, domain 1"/>
    <property type="match status" value="1"/>
</dbReference>
<feature type="non-terminal residue" evidence="6">
    <location>
        <position position="229"/>
    </location>
</feature>
<dbReference type="Gene3D" id="2.40.10.350">
    <property type="entry name" value="Rod shape-determining protein MreC, domain 2"/>
    <property type="match status" value="1"/>
</dbReference>
<evidence type="ECO:0000256" key="1">
    <source>
        <dbReference type="ARBA" id="ARBA00009369"/>
    </source>
</evidence>
<dbReference type="PIRSF" id="PIRSF038471">
    <property type="entry name" value="MreC"/>
    <property type="match status" value="1"/>
</dbReference>
<dbReference type="AlphaFoldDB" id="A0A523S4S2"/>
<dbReference type="NCBIfam" id="TIGR00219">
    <property type="entry name" value="mreC"/>
    <property type="match status" value="1"/>
</dbReference>
<evidence type="ECO:0000256" key="2">
    <source>
        <dbReference type="ARBA" id="ARBA00013855"/>
    </source>
</evidence>
<gene>
    <name evidence="6" type="primary">mreC</name>
    <name evidence="6" type="ORF">E3J84_00970</name>
</gene>
<dbReference type="GO" id="GO:0008360">
    <property type="term" value="P:regulation of cell shape"/>
    <property type="evidence" value="ECO:0007669"/>
    <property type="project" value="UniProtKB-KW"/>
</dbReference>
<reference evidence="6 7" key="1">
    <citation type="submission" date="2019-03" db="EMBL/GenBank/DDBJ databases">
        <title>Metabolic potential of uncultured bacteria and archaea associated with petroleum seepage in deep-sea sediments.</title>
        <authorList>
            <person name="Dong X."/>
            <person name="Hubert C."/>
        </authorList>
    </citation>
    <scope>NUCLEOTIDE SEQUENCE [LARGE SCALE GENOMIC DNA]</scope>
    <source>
        <strain evidence="6">E44_bin7</strain>
    </source>
</reference>
<evidence type="ECO:0000313" key="7">
    <source>
        <dbReference type="Proteomes" id="UP000316360"/>
    </source>
</evidence>
<dbReference type="Proteomes" id="UP000316360">
    <property type="component" value="Unassembled WGS sequence"/>
</dbReference>
<dbReference type="InterPro" id="IPR055342">
    <property type="entry name" value="MreC_beta-barrel_core"/>
</dbReference>
<dbReference type="InterPro" id="IPR042177">
    <property type="entry name" value="Cell/Rod_1"/>
</dbReference>
<evidence type="ECO:0000256" key="4">
    <source>
        <dbReference type="ARBA" id="ARBA00032089"/>
    </source>
</evidence>
<evidence type="ECO:0000313" key="6">
    <source>
        <dbReference type="EMBL" id="TET12799.1"/>
    </source>
</evidence>
<organism evidence="6 7">
    <name type="scientific">Aerophobetes bacterium</name>
    <dbReference type="NCBI Taxonomy" id="2030807"/>
    <lineage>
        <taxon>Bacteria</taxon>
        <taxon>Candidatus Aerophobota</taxon>
    </lineage>
</organism>
<accession>A0A523S4S2</accession>
<protein>
    <recommendedName>
        <fullName evidence="2">Cell shape-determining protein MreC</fullName>
    </recommendedName>
    <alternativeName>
        <fullName evidence="4">Cell shape protein MreC</fullName>
    </alternativeName>
</protein>
<dbReference type="InterPro" id="IPR007221">
    <property type="entry name" value="MreC"/>
</dbReference>
<proteinExistence type="inferred from homology"/>
<evidence type="ECO:0000256" key="3">
    <source>
        <dbReference type="ARBA" id="ARBA00022960"/>
    </source>
</evidence>
<evidence type="ECO:0000259" key="5">
    <source>
        <dbReference type="Pfam" id="PF04085"/>
    </source>
</evidence>
<comment type="caution">
    <text evidence="6">The sequence shown here is derived from an EMBL/GenBank/DDBJ whole genome shotgun (WGS) entry which is preliminary data.</text>
</comment>
<dbReference type="Pfam" id="PF04085">
    <property type="entry name" value="MreC"/>
    <property type="match status" value="1"/>
</dbReference>
<dbReference type="InterPro" id="IPR042175">
    <property type="entry name" value="Cell/Rod_MreC_2"/>
</dbReference>
<dbReference type="PANTHER" id="PTHR34138">
    <property type="entry name" value="CELL SHAPE-DETERMINING PROTEIN MREC"/>
    <property type="match status" value="1"/>
</dbReference>
<dbReference type="PANTHER" id="PTHR34138:SF1">
    <property type="entry name" value="CELL SHAPE-DETERMINING PROTEIN MREC"/>
    <property type="match status" value="1"/>
</dbReference>
<name>A0A523S4S2_UNCAE</name>
<dbReference type="GO" id="GO:0005886">
    <property type="term" value="C:plasma membrane"/>
    <property type="evidence" value="ECO:0007669"/>
    <property type="project" value="TreeGrafter"/>
</dbReference>
<comment type="similarity">
    <text evidence="1">Belongs to the MreC family.</text>
</comment>
<keyword evidence="3" id="KW-0133">Cell shape</keyword>
<feature type="domain" description="Rod shape-determining protein MreC beta-barrel core" evidence="5">
    <location>
        <begin position="120"/>
        <end position="229"/>
    </location>
</feature>
<sequence>MKIHPKIFFLTTFLFLSFILLSISSYNRDMAPLIREKGYTIIGSLQTTSFDLKMRLTEFLEDIHTSEKLRKENEALKAEIAKLLFKEKSYYEEIISSNQRLQEMLGFKKEQPYGLLPAEVIAYTPHNYFKVVTIGEGEKEGVEKEMAVVNAQGLVGKVIEVYPHQAKVLLIPDETSKVGVRVQRTRDEAILQGKGERGICGLKYLLCEASVEVGDRVVTSGLGGLFPEG</sequence>
<dbReference type="EMBL" id="SOKJ01000050">
    <property type="protein sequence ID" value="TET12799.1"/>
    <property type="molecule type" value="Genomic_DNA"/>
</dbReference>